<feature type="transmembrane region" description="Helical" evidence="1">
    <location>
        <begin position="9"/>
        <end position="29"/>
    </location>
</feature>
<dbReference type="RefSeq" id="WP_042394351.1">
    <property type="nucleotide sequence ID" value="NZ_CYYT01000010.1"/>
</dbReference>
<dbReference type="Pfam" id="PF09997">
    <property type="entry name" value="DUF2238"/>
    <property type="match status" value="1"/>
</dbReference>
<dbReference type="GeneID" id="83010583"/>
<evidence type="ECO:0000313" key="3">
    <source>
        <dbReference type="Proteomes" id="UP000095558"/>
    </source>
</evidence>
<feature type="transmembrane region" description="Helical" evidence="1">
    <location>
        <begin position="165"/>
        <end position="187"/>
    </location>
</feature>
<feature type="transmembrane region" description="Helical" evidence="1">
    <location>
        <begin position="64"/>
        <end position="87"/>
    </location>
</feature>
<dbReference type="InterPro" id="IPR014509">
    <property type="entry name" value="YjdF-like"/>
</dbReference>
<sequence>MRFVKDKALIINIITMVILIITAVCNFIFYDGSKLFRIGLMAVALWLMYFVYKKTFLRKSRISFYLIFSFIVGSMYLGNVFNFYEIIPMYDKILHLLSGIIVGMIGFILFLHITDGKGMSTCKRYAPVLFSIIFSIAGAAVWEIWEFSTDQLFGFLSQNNSLHDTMWDIICGSIMGIISSIPIYLYIKGRKIKYIEKIIEEMKQ</sequence>
<name>A0A173XEG8_9CLOT</name>
<feature type="transmembrane region" description="Helical" evidence="1">
    <location>
        <begin position="93"/>
        <end position="113"/>
    </location>
</feature>
<dbReference type="EMBL" id="CYZV01000001">
    <property type="protein sequence ID" value="CUN50073.1"/>
    <property type="molecule type" value="Genomic_DNA"/>
</dbReference>
<evidence type="ECO:0000256" key="1">
    <source>
        <dbReference type="SAM" id="Phobius"/>
    </source>
</evidence>
<evidence type="ECO:0000313" key="2">
    <source>
        <dbReference type="EMBL" id="CUN50073.1"/>
    </source>
</evidence>
<feature type="transmembrane region" description="Helical" evidence="1">
    <location>
        <begin position="125"/>
        <end position="145"/>
    </location>
</feature>
<organism evidence="2 3">
    <name type="scientific">Clostridium disporicum</name>
    <dbReference type="NCBI Taxonomy" id="84024"/>
    <lineage>
        <taxon>Bacteria</taxon>
        <taxon>Bacillati</taxon>
        <taxon>Bacillota</taxon>
        <taxon>Clostridia</taxon>
        <taxon>Eubacteriales</taxon>
        <taxon>Clostridiaceae</taxon>
        <taxon>Clostridium</taxon>
    </lineage>
</organism>
<dbReference type="AlphaFoldDB" id="A0A173XEG8"/>
<keyword evidence="1" id="KW-0472">Membrane</keyword>
<protein>
    <submittedName>
        <fullName evidence="2">Membrane-spanning protein</fullName>
    </submittedName>
</protein>
<dbReference type="OrthoDB" id="4966203at2"/>
<reference evidence="2 3" key="1">
    <citation type="submission" date="2015-09" db="EMBL/GenBank/DDBJ databases">
        <authorList>
            <consortium name="Pathogen Informatics"/>
        </authorList>
    </citation>
    <scope>NUCLEOTIDE SEQUENCE [LARGE SCALE GENOMIC DNA]</scope>
    <source>
        <strain evidence="2 3">2789STDY5834855</strain>
    </source>
</reference>
<proteinExistence type="predicted"/>
<keyword evidence="1" id="KW-0812">Transmembrane</keyword>
<feature type="transmembrane region" description="Helical" evidence="1">
    <location>
        <begin position="35"/>
        <end position="52"/>
    </location>
</feature>
<accession>A0A173XEG8</accession>
<keyword evidence="1" id="KW-1133">Transmembrane helix</keyword>
<dbReference type="Proteomes" id="UP000095558">
    <property type="component" value="Unassembled WGS sequence"/>
</dbReference>
<gene>
    <name evidence="2" type="ORF">ERS852470_00069</name>
</gene>